<sequence length="80" mass="9506">MEKGDWFTGPEWLEQEEKWPEQPTLARSTEASEEEKPLKEVLESAREHKPDGQAKELWVRRAQKRISQDTDTQGWRLVEE</sequence>
<name>A0ABN8Q5Q8_9CNID</name>
<gene>
    <name evidence="2" type="ORF">PLOB_00002278</name>
</gene>
<accession>A0ABN8Q5Q8</accession>
<feature type="compositionally biased region" description="Basic and acidic residues" evidence="1">
    <location>
        <begin position="34"/>
        <end position="56"/>
    </location>
</feature>
<feature type="region of interest" description="Disordered" evidence="1">
    <location>
        <begin position="1"/>
        <end position="56"/>
    </location>
</feature>
<evidence type="ECO:0000256" key="1">
    <source>
        <dbReference type="SAM" id="MobiDB-lite"/>
    </source>
</evidence>
<evidence type="ECO:0000313" key="3">
    <source>
        <dbReference type="Proteomes" id="UP001159405"/>
    </source>
</evidence>
<keyword evidence="3" id="KW-1185">Reference proteome</keyword>
<dbReference type="Proteomes" id="UP001159405">
    <property type="component" value="Unassembled WGS sequence"/>
</dbReference>
<protein>
    <submittedName>
        <fullName evidence="2">Uncharacterized protein</fullName>
    </submittedName>
</protein>
<organism evidence="2 3">
    <name type="scientific">Porites lobata</name>
    <dbReference type="NCBI Taxonomy" id="104759"/>
    <lineage>
        <taxon>Eukaryota</taxon>
        <taxon>Metazoa</taxon>
        <taxon>Cnidaria</taxon>
        <taxon>Anthozoa</taxon>
        <taxon>Hexacorallia</taxon>
        <taxon>Scleractinia</taxon>
        <taxon>Fungiina</taxon>
        <taxon>Poritidae</taxon>
        <taxon>Porites</taxon>
    </lineage>
</organism>
<reference evidence="2 3" key="1">
    <citation type="submission" date="2022-05" db="EMBL/GenBank/DDBJ databases">
        <authorList>
            <consortium name="Genoscope - CEA"/>
            <person name="William W."/>
        </authorList>
    </citation>
    <scope>NUCLEOTIDE SEQUENCE [LARGE SCALE GENOMIC DNA]</scope>
</reference>
<comment type="caution">
    <text evidence="2">The sequence shown here is derived from an EMBL/GenBank/DDBJ whole genome shotgun (WGS) entry which is preliminary data.</text>
</comment>
<evidence type="ECO:0000313" key="2">
    <source>
        <dbReference type="EMBL" id="CAH3157584.1"/>
    </source>
</evidence>
<proteinExistence type="predicted"/>
<dbReference type="EMBL" id="CALNXK010000108">
    <property type="protein sequence ID" value="CAH3157584.1"/>
    <property type="molecule type" value="Genomic_DNA"/>
</dbReference>